<keyword evidence="2" id="KW-1185">Reference proteome</keyword>
<dbReference type="EMBL" id="AP018174">
    <property type="protein sequence ID" value="BAY19357.1"/>
    <property type="molecule type" value="Genomic_DNA"/>
</dbReference>
<name>A0A1Z4GPF4_9CYAN</name>
<reference evidence="1 2" key="1">
    <citation type="submission" date="2017-06" db="EMBL/GenBank/DDBJ databases">
        <title>Genome sequencing of cyanobaciteial culture collection at National Institute for Environmental Studies (NIES).</title>
        <authorList>
            <person name="Hirose Y."/>
            <person name="Shimura Y."/>
            <person name="Fujisawa T."/>
            <person name="Nakamura Y."/>
            <person name="Kawachi M."/>
        </authorList>
    </citation>
    <scope>NUCLEOTIDE SEQUENCE [LARGE SCALE GENOMIC DNA]</scope>
    <source>
        <strain evidence="1 2">NIES-21</strain>
    </source>
</reference>
<sequence>MSLSVVVLSAAEVVEVCSVDLRRPVLAIATAIQ</sequence>
<dbReference type="AlphaFoldDB" id="A0A1Z4GPF4"/>
<proteinExistence type="predicted"/>
<evidence type="ECO:0000313" key="1">
    <source>
        <dbReference type="EMBL" id="BAY19357.1"/>
    </source>
</evidence>
<dbReference type="Proteomes" id="UP000218287">
    <property type="component" value="Chromosome"/>
</dbReference>
<evidence type="ECO:0000313" key="2">
    <source>
        <dbReference type="Proteomes" id="UP000218287"/>
    </source>
</evidence>
<accession>A0A1Z4GPF4</accession>
<protein>
    <submittedName>
        <fullName evidence="1">Uncharacterized protein</fullName>
    </submittedName>
</protein>
<organism evidence="1 2">
    <name type="scientific">Anabaenopsis circularis NIES-21</name>
    <dbReference type="NCBI Taxonomy" id="1085406"/>
    <lineage>
        <taxon>Bacteria</taxon>
        <taxon>Bacillati</taxon>
        <taxon>Cyanobacteriota</taxon>
        <taxon>Cyanophyceae</taxon>
        <taxon>Nostocales</taxon>
        <taxon>Nodulariaceae</taxon>
        <taxon>Anabaenopsis</taxon>
    </lineage>
</organism>
<gene>
    <name evidence="1" type="ORF">NIES21_52180</name>
</gene>